<dbReference type="Gene3D" id="3.30.2290.10">
    <property type="entry name" value="PmbA/TldD superfamily"/>
    <property type="match status" value="1"/>
</dbReference>
<dbReference type="Proteomes" id="UP000249936">
    <property type="component" value="Unassembled WGS sequence"/>
</dbReference>
<sequence>MWDVDKATELALQAEKAALEADERIINSNGASFNSTYRRESLWK</sequence>
<gene>
    <name evidence="1" type="primary">pmbA_2</name>
    <name evidence="1" type="ORF">NCTC11872_02583</name>
</gene>
<dbReference type="InterPro" id="IPR035068">
    <property type="entry name" value="TldD/PmbA_N"/>
</dbReference>
<reference evidence="1 2" key="1">
    <citation type="submission" date="2018-06" db="EMBL/GenBank/DDBJ databases">
        <authorList>
            <consortium name="Pathogen Informatics"/>
            <person name="Doyle S."/>
        </authorList>
    </citation>
    <scope>NUCLEOTIDE SEQUENCE [LARGE SCALE GENOMIC DNA]</scope>
    <source>
        <strain evidence="1 2">NCTC11872</strain>
    </source>
</reference>
<protein>
    <submittedName>
        <fullName evidence="1">Peptidase</fullName>
    </submittedName>
</protein>
<organism evidence="1 2">
    <name type="scientific">Haemophilus influenzae</name>
    <dbReference type="NCBI Taxonomy" id="727"/>
    <lineage>
        <taxon>Bacteria</taxon>
        <taxon>Pseudomonadati</taxon>
        <taxon>Pseudomonadota</taxon>
        <taxon>Gammaproteobacteria</taxon>
        <taxon>Pasteurellales</taxon>
        <taxon>Pasteurellaceae</taxon>
        <taxon>Haemophilus</taxon>
    </lineage>
</organism>
<name>A0A2X1Q1E4_HAEIF</name>
<proteinExistence type="predicted"/>
<accession>A0A2X1Q1E4</accession>
<evidence type="ECO:0000313" key="1">
    <source>
        <dbReference type="EMBL" id="SPX42935.1"/>
    </source>
</evidence>
<dbReference type="AlphaFoldDB" id="A0A2X1Q1E4"/>
<evidence type="ECO:0000313" key="2">
    <source>
        <dbReference type="Proteomes" id="UP000249936"/>
    </source>
</evidence>
<dbReference type="EMBL" id="UASK01000010">
    <property type="protein sequence ID" value="SPX42935.1"/>
    <property type="molecule type" value="Genomic_DNA"/>
</dbReference>